<evidence type="ECO:0000259" key="4">
    <source>
        <dbReference type="Pfam" id="PF03358"/>
    </source>
</evidence>
<dbReference type="EMBL" id="JBHLSV010000002">
    <property type="protein sequence ID" value="MFC0672652.1"/>
    <property type="molecule type" value="Genomic_DNA"/>
</dbReference>
<keyword evidence="3 5" id="KW-0560">Oxidoreductase</keyword>
<dbReference type="Gene3D" id="3.40.50.360">
    <property type="match status" value="1"/>
</dbReference>
<proteinExistence type="predicted"/>
<dbReference type="PANTHER" id="PTHR43408">
    <property type="entry name" value="FMN REDUCTASE (NADPH)"/>
    <property type="match status" value="1"/>
</dbReference>
<keyword evidence="1" id="KW-0285">Flavoprotein</keyword>
<name>A0ABV6R6P1_9MICO</name>
<dbReference type="InterPro" id="IPR005025">
    <property type="entry name" value="FMN_Rdtase-like_dom"/>
</dbReference>
<comment type="caution">
    <text evidence="5">The sequence shown here is derived from an EMBL/GenBank/DDBJ whole genome shotgun (WGS) entry which is preliminary data.</text>
</comment>
<reference evidence="5 6" key="1">
    <citation type="submission" date="2024-09" db="EMBL/GenBank/DDBJ databases">
        <authorList>
            <person name="Sun Q."/>
            <person name="Mori K."/>
        </authorList>
    </citation>
    <scope>NUCLEOTIDE SEQUENCE [LARGE SCALE GENOMIC DNA]</scope>
    <source>
        <strain evidence="5 6">CICC 10874</strain>
    </source>
</reference>
<keyword evidence="2" id="KW-0288">FMN</keyword>
<dbReference type="PANTHER" id="PTHR43408:SF2">
    <property type="entry name" value="FMN REDUCTASE (NADPH)"/>
    <property type="match status" value="1"/>
</dbReference>
<sequence>MTTSSPTRLLVLSAGMSTPSSTRMLADQLAGAARRRLEAEGRTVEVRTVELREIAHEILDLMLTRFPGERMGQVLAELRAADAVIAVTPIFNTAASGLFKSFLDAVDPDLWKDLPVMLGATAGTARHSLALEYAIRPIFAYLRAEVVPTAVFAASSDFGAAEAGEGADAPLSARADRAAAELARLLGDRAPAPQAAPAVQAPGLDAEFADFVPMGQLLGR</sequence>
<dbReference type="Proteomes" id="UP001589793">
    <property type="component" value="Unassembled WGS sequence"/>
</dbReference>
<evidence type="ECO:0000313" key="6">
    <source>
        <dbReference type="Proteomes" id="UP001589793"/>
    </source>
</evidence>
<evidence type="ECO:0000256" key="2">
    <source>
        <dbReference type="ARBA" id="ARBA00022643"/>
    </source>
</evidence>
<dbReference type="GO" id="GO:0016491">
    <property type="term" value="F:oxidoreductase activity"/>
    <property type="evidence" value="ECO:0007669"/>
    <property type="project" value="UniProtKB-KW"/>
</dbReference>
<dbReference type="EC" id="1.-.-.-" evidence="5"/>
<evidence type="ECO:0000256" key="1">
    <source>
        <dbReference type="ARBA" id="ARBA00022630"/>
    </source>
</evidence>
<dbReference type="InterPro" id="IPR029039">
    <property type="entry name" value="Flavoprotein-like_sf"/>
</dbReference>
<dbReference type="RefSeq" id="WP_376977606.1">
    <property type="nucleotide sequence ID" value="NZ_JBHLSV010000002.1"/>
</dbReference>
<gene>
    <name evidence="5" type="ORF">ACFFF6_01645</name>
</gene>
<protein>
    <submittedName>
        <fullName evidence="5">CE1759 family FMN reductase</fullName>
        <ecNumber evidence="5">1.-.-.-</ecNumber>
    </submittedName>
</protein>
<dbReference type="SUPFAM" id="SSF52218">
    <property type="entry name" value="Flavoproteins"/>
    <property type="match status" value="1"/>
</dbReference>
<organism evidence="5 6">
    <name type="scientific">Brachybacterium hainanense</name>
    <dbReference type="NCBI Taxonomy" id="1541174"/>
    <lineage>
        <taxon>Bacteria</taxon>
        <taxon>Bacillati</taxon>
        <taxon>Actinomycetota</taxon>
        <taxon>Actinomycetes</taxon>
        <taxon>Micrococcales</taxon>
        <taxon>Dermabacteraceae</taxon>
        <taxon>Brachybacterium</taxon>
    </lineage>
</organism>
<dbReference type="Pfam" id="PF03358">
    <property type="entry name" value="FMN_red"/>
    <property type="match status" value="1"/>
</dbReference>
<feature type="domain" description="NADPH-dependent FMN reductase-like" evidence="4">
    <location>
        <begin position="8"/>
        <end position="157"/>
    </location>
</feature>
<dbReference type="NCBIfam" id="TIGR04037">
    <property type="entry name" value="LLM_duo_CE1759"/>
    <property type="match status" value="1"/>
</dbReference>
<accession>A0ABV6R6P1</accession>
<evidence type="ECO:0000313" key="5">
    <source>
        <dbReference type="EMBL" id="MFC0672652.1"/>
    </source>
</evidence>
<dbReference type="InterPro" id="IPR023932">
    <property type="entry name" value="CE1759_FMN_reduct"/>
</dbReference>
<dbReference type="InterPro" id="IPR051814">
    <property type="entry name" value="NAD(P)H-dep_FMN_reductase"/>
</dbReference>
<keyword evidence="6" id="KW-1185">Reference proteome</keyword>
<evidence type="ECO:0000256" key="3">
    <source>
        <dbReference type="ARBA" id="ARBA00023002"/>
    </source>
</evidence>